<dbReference type="Gene3D" id="3.40.190.290">
    <property type="match status" value="1"/>
</dbReference>
<reference evidence="7" key="1">
    <citation type="journal article" date="2019" name="Int. J. Syst. Evol. Microbiol.">
        <title>The Global Catalogue of Microorganisms (GCM) 10K type strain sequencing project: providing services to taxonomists for standard genome sequencing and annotation.</title>
        <authorList>
            <consortium name="The Broad Institute Genomics Platform"/>
            <consortium name="The Broad Institute Genome Sequencing Center for Infectious Disease"/>
            <person name="Wu L."/>
            <person name="Ma J."/>
        </authorList>
    </citation>
    <scope>NUCLEOTIDE SEQUENCE [LARGE SCALE GENOMIC DNA]</scope>
    <source>
        <strain evidence="7">CCUG 58728</strain>
    </source>
</reference>
<dbReference type="Pfam" id="PF00126">
    <property type="entry name" value="HTH_1"/>
    <property type="match status" value="1"/>
</dbReference>
<evidence type="ECO:0000313" key="7">
    <source>
        <dbReference type="Proteomes" id="UP001595901"/>
    </source>
</evidence>
<dbReference type="Pfam" id="PF03466">
    <property type="entry name" value="LysR_substrate"/>
    <property type="match status" value="1"/>
</dbReference>
<comment type="caution">
    <text evidence="6">The sequence shown here is derived from an EMBL/GenBank/DDBJ whole genome shotgun (WGS) entry which is preliminary data.</text>
</comment>
<comment type="similarity">
    <text evidence="1">Belongs to the LysR transcriptional regulatory family.</text>
</comment>
<keyword evidence="2" id="KW-0805">Transcription regulation</keyword>
<dbReference type="PANTHER" id="PTHR30346:SF0">
    <property type="entry name" value="HCA OPERON TRANSCRIPTIONAL ACTIVATOR HCAR"/>
    <property type="match status" value="1"/>
</dbReference>
<dbReference type="InterPro" id="IPR005119">
    <property type="entry name" value="LysR_subst-bd"/>
</dbReference>
<keyword evidence="7" id="KW-1185">Reference proteome</keyword>
<dbReference type="InterPro" id="IPR000847">
    <property type="entry name" value="LysR_HTH_N"/>
</dbReference>
<gene>
    <name evidence="6" type="ORF">ACFOSE_00445</name>
</gene>
<dbReference type="PANTHER" id="PTHR30346">
    <property type="entry name" value="TRANSCRIPTIONAL DUAL REGULATOR HCAR-RELATED"/>
    <property type="match status" value="1"/>
</dbReference>
<dbReference type="PRINTS" id="PR00039">
    <property type="entry name" value="HTHLYSR"/>
</dbReference>
<accession>A0ABV8CYE2</accession>
<proteinExistence type="inferred from homology"/>
<dbReference type="CDD" id="cd05466">
    <property type="entry name" value="PBP2_LTTR_substrate"/>
    <property type="match status" value="1"/>
</dbReference>
<dbReference type="RefSeq" id="WP_380429063.1">
    <property type="nucleotide sequence ID" value="NZ_JBHSAC010000004.1"/>
</dbReference>
<evidence type="ECO:0000256" key="3">
    <source>
        <dbReference type="ARBA" id="ARBA00023125"/>
    </source>
</evidence>
<dbReference type="EMBL" id="JBHSAC010000004">
    <property type="protein sequence ID" value="MFC3931278.1"/>
    <property type="molecule type" value="Genomic_DNA"/>
</dbReference>
<evidence type="ECO:0000259" key="5">
    <source>
        <dbReference type="PROSITE" id="PS50931"/>
    </source>
</evidence>
<organism evidence="6 7">
    <name type="scientific">Streptococcus dentapri</name>
    <dbReference type="NCBI Taxonomy" id="573564"/>
    <lineage>
        <taxon>Bacteria</taxon>
        <taxon>Bacillati</taxon>
        <taxon>Bacillota</taxon>
        <taxon>Bacilli</taxon>
        <taxon>Lactobacillales</taxon>
        <taxon>Streptococcaceae</taxon>
        <taxon>Streptococcus</taxon>
    </lineage>
</organism>
<keyword evidence="4" id="KW-0804">Transcription</keyword>
<sequence>MNLLQLRYMAAVAEYGSLNKAAVALYMTQPNLSGAIRNLEKELDVKLFDRTNNGMVITEEGQDFLKYAKRILGEIKLLEERYQKDFLKSFTVSSHHYDFLSEPLAYVAEIYEDDYQDFQLIETTTRQILESVASYESDLGIIYLNDENRHFLTRHITNLDLEFTSLGDFQTRIFLGKNHPLAQQELISEEDLTTYPQIRFQQEKTGMHFDEDPLEINHYQRIIYSNDRGTVMNLLRASDAYASGLGIVNSFMREQIVLVPLKDSPLHTLGYVRPKKAKSSAIIDSFISQVQKSLAEFRDYEEN</sequence>
<evidence type="ECO:0000313" key="6">
    <source>
        <dbReference type="EMBL" id="MFC3931278.1"/>
    </source>
</evidence>
<dbReference type="InterPro" id="IPR036390">
    <property type="entry name" value="WH_DNA-bd_sf"/>
</dbReference>
<protein>
    <submittedName>
        <fullName evidence="6">LysR family transcriptional regulator</fullName>
    </submittedName>
</protein>
<dbReference type="SUPFAM" id="SSF53850">
    <property type="entry name" value="Periplasmic binding protein-like II"/>
    <property type="match status" value="1"/>
</dbReference>
<evidence type="ECO:0000256" key="2">
    <source>
        <dbReference type="ARBA" id="ARBA00023015"/>
    </source>
</evidence>
<dbReference type="PROSITE" id="PS50931">
    <property type="entry name" value="HTH_LYSR"/>
    <property type="match status" value="1"/>
</dbReference>
<name>A0ABV8CYE2_9STRE</name>
<dbReference type="SUPFAM" id="SSF46785">
    <property type="entry name" value="Winged helix' DNA-binding domain"/>
    <property type="match status" value="1"/>
</dbReference>
<dbReference type="Proteomes" id="UP001595901">
    <property type="component" value="Unassembled WGS sequence"/>
</dbReference>
<feature type="domain" description="HTH lysR-type" evidence="5">
    <location>
        <begin position="1"/>
        <end position="58"/>
    </location>
</feature>
<evidence type="ECO:0000256" key="1">
    <source>
        <dbReference type="ARBA" id="ARBA00009437"/>
    </source>
</evidence>
<dbReference type="InterPro" id="IPR036388">
    <property type="entry name" value="WH-like_DNA-bd_sf"/>
</dbReference>
<dbReference type="Gene3D" id="1.10.10.10">
    <property type="entry name" value="Winged helix-like DNA-binding domain superfamily/Winged helix DNA-binding domain"/>
    <property type="match status" value="1"/>
</dbReference>
<evidence type="ECO:0000256" key="4">
    <source>
        <dbReference type="ARBA" id="ARBA00023163"/>
    </source>
</evidence>
<keyword evidence="3" id="KW-0238">DNA-binding</keyword>